<keyword evidence="7" id="KW-0446">Lipid-binding</keyword>
<dbReference type="SUPFAM" id="SSF50729">
    <property type="entry name" value="PH domain-like"/>
    <property type="match status" value="1"/>
</dbReference>
<keyword evidence="4" id="KW-0256">Endoplasmic reticulum</keyword>
<evidence type="ECO:0000256" key="7">
    <source>
        <dbReference type="ARBA" id="ARBA00023121"/>
    </source>
</evidence>
<keyword evidence="2" id="KW-0813">Transport</keyword>
<dbReference type="GO" id="GO:0005789">
    <property type="term" value="C:endoplasmic reticulum membrane"/>
    <property type="evidence" value="ECO:0007669"/>
    <property type="project" value="UniProtKB-SubCell"/>
</dbReference>
<feature type="compositionally biased region" description="Acidic residues" evidence="9">
    <location>
        <begin position="915"/>
        <end position="930"/>
    </location>
</feature>
<feature type="domain" description="SMP-LTD" evidence="11">
    <location>
        <begin position="790"/>
        <end position="1063"/>
    </location>
</feature>
<feature type="region of interest" description="Disordered" evidence="9">
    <location>
        <begin position="361"/>
        <end position="387"/>
    </location>
</feature>
<evidence type="ECO:0000313" key="13">
    <source>
        <dbReference type="Proteomes" id="UP001283361"/>
    </source>
</evidence>
<accession>A0AAE1D5Z9</accession>
<feature type="compositionally biased region" description="Polar residues" evidence="9">
    <location>
        <begin position="248"/>
        <end position="258"/>
    </location>
</feature>
<dbReference type="PROSITE" id="PS51847">
    <property type="entry name" value="SMP"/>
    <property type="match status" value="1"/>
</dbReference>
<protein>
    <recommendedName>
        <fullName evidence="14">SMP-LTD domain-containing protein</fullName>
    </recommendedName>
</protein>
<dbReference type="PANTHER" id="PTHR13466:SF0">
    <property type="entry name" value="SMP-LTD DOMAIN-CONTAINING PROTEIN"/>
    <property type="match status" value="1"/>
</dbReference>
<dbReference type="PANTHER" id="PTHR13466">
    <property type="entry name" value="TEX2 PROTEIN-RELATED"/>
    <property type="match status" value="1"/>
</dbReference>
<evidence type="ECO:0000256" key="6">
    <source>
        <dbReference type="ARBA" id="ARBA00023055"/>
    </source>
</evidence>
<keyword evidence="6" id="KW-0445">Lipid transport</keyword>
<gene>
    <name evidence="12" type="ORF">RRG08_051007</name>
</gene>
<evidence type="ECO:0000256" key="1">
    <source>
        <dbReference type="ARBA" id="ARBA00004586"/>
    </source>
</evidence>
<feature type="region of interest" description="Disordered" evidence="9">
    <location>
        <begin position="148"/>
        <end position="258"/>
    </location>
</feature>
<dbReference type="AlphaFoldDB" id="A0AAE1D5Z9"/>
<evidence type="ECO:0000259" key="10">
    <source>
        <dbReference type="PROSITE" id="PS50003"/>
    </source>
</evidence>
<feature type="compositionally biased region" description="Polar residues" evidence="9">
    <location>
        <begin position="18"/>
        <end position="34"/>
    </location>
</feature>
<feature type="compositionally biased region" description="Low complexity" evidence="9">
    <location>
        <begin position="72"/>
        <end position="82"/>
    </location>
</feature>
<evidence type="ECO:0000256" key="2">
    <source>
        <dbReference type="ARBA" id="ARBA00022448"/>
    </source>
</evidence>
<keyword evidence="3" id="KW-0812">Transmembrane</keyword>
<proteinExistence type="predicted"/>
<keyword evidence="13" id="KW-1185">Reference proteome</keyword>
<dbReference type="InterPro" id="IPR001849">
    <property type="entry name" value="PH_domain"/>
</dbReference>
<feature type="compositionally biased region" description="Low complexity" evidence="9">
    <location>
        <begin position="897"/>
        <end position="907"/>
    </location>
</feature>
<evidence type="ECO:0000256" key="3">
    <source>
        <dbReference type="ARBA" id="ARBA00022692"/>
    </source>
</evidence>
<dbReference type="PROSITE" id="PS50003">
    <property type="entry name" value="PH_DOMAIN"/>
    <property type="match status" value="1"/>
</dbReference>
<dbReference type="EMBL" id="JAWDGP010005267">
    <property type="protein sequence ID" value="KAK3758567.1"/>
    <property type="molecule type" value="Genomic_DNA"/>
</dbReference>
<comment type="caution">
    <text evidence="12">The sequence shown here is derived from an EMBL/GenBank/DDBJ whole genome shotgun (WGS) entry which is preliminary data.</text>
</comment>
<keyword evidence="8" id="KW-0472">Membrane</keyword>
<sequence length="1081" mass="119910">MNFKKGFSRAQRPAAPSQPLSQAKGSGVSLSGFSFKQLEEDEDGEDLTSYTGKYEKIVEQSQRTNKKDERSMSTSSVSSTSSGHEDLKPERNNSASQSEKDPKFQSKVTPPDLTGSPLRVAARQRIETSKELFSGLKGKIADKISKTIDEFSGDQSPRASPENEIAKAVQGIGNVGDTPDLVVKETVPILRGAPPEQNQLRKDTDIDTIENDPEQSKKETEKVNVTKEKLPLSAKSSVSEEEVADTASGPSADSSSLNLNSVCVEDHPLAVADGEDEFEEIGEYKEILSGLENSEYHNPQNTSPADILMFVEHFDNVEDSSHATGFSTSTKVKSRSVIKRLGKKERKTSAVATMSALHDTPDEEIVAPDTSAKSPVGDSVSSEKISEEKKRALSLNIPQSKSLSAKPSLPVGHGVLSLDPWSLPYQKLIAVAVILFAYMIVPLPSYMSGFIMGVLLASAGWALYAWLTEPPKPPEPFILPPLEEAPPVPEMKITTESEEFTYKGWLNELSDYNVDDYHINKTHSVFISLEGSHLRIQRPKNPVPKRAMWDEVLPKPQFIHQRHFDLPGASVYLVPDGLVKKRIWSKKYPICIDLSADKRPEQKRGSMKHISSDPNMSDLKDKSHVHGFEVVTEEKCEHKIIYLFARTGREKEEWFRRLAAAVEGKPLANHVLEMRRVINHWSPTQQKLSETALRNRREGSVDSLVSLASESATEQTSAKKIEKEDLLPFAHYMGRLMPSGSLSRTSSPSHHAVAQRDQSRTSTPREGGPPSTAKESEEPRVISPKSAIVCDSQLFWVNALIGRCFFDFLRDKWWIGKVTEKLQRKLSKIHVPYFIEELQVTDIHMGYEIPAIRNAGKPYIDERGFWVDLDVTYSGGFTMTIETKMNLMKLKKSSHHSQSVGHSVDGSKSAITHSDEEDSAESSTDEEEEVPSAADENGAGGGGSSGKKFFRYLNKITQSKYFQQATEYGVIKRAMENVSNTPLTLTVTVNSLVGKLALNIPPPHSDRLWYGFRGNPLLRLSAKPQVGERAVKITHVTEWIEKKLALEFQRVFVMPNMDDLVIPILVPGEVSGTGLTHSVSL</sequence>
<evidence type="ECO:0000256" key="9">
    <source>
        <dbReference type="SAM" id="MobiDB-lite"/>
    </source>
</evidence>
<comment type="subcellular location">
    <subcellularLocation>
        <location evidence="1">Endoplasmic reticulum membrane</location>
    </subcellularLocation>
</comment>
<evidence type="ECO:0000256" key="5">
    <source>
        <dbReference type="ARBA" id="ARBA00022989"/>
    </source>
</evidence>
<dbReference type="InterPro" id="IPR031468">
    <property type="entry name" value="SMP_LBD"/>
</dbReference>
<dbReference type="Proteomes" id="UP001283361">
    <property type="component" value="Unassembled WGS sequence"/>
</dbReference>
<evidence type="ECO:0008006" key="14">
    <source>
        <dbReference type="Google" id="ProtNLM"/>
    </source>
</evidence>
<dbReference type="InterPro" id="IPR019411">
    <property type="entry name" value="MMM1_dom"/>
</dbReference>
<evidence type="ECO:0000256" key="8">
    <source>
        <dbReference type="ARBA" id="ARBA00023136"/>
    </source>
</evidence>
<dbReference type="Pfam" id="PF10296">
    <property type="entry name" value="MMM1"/>
    <property type="match status" value="1"/>
</dbReference>
<feature type="region of interest" description="Disordered" evidence="9">
    <location>
        <begin position="897"/>
        <end position="943"/>
    </location>
</feature>
<evidence type="ECO:0000313" key="12">
    <source>
        <dbReference type="EMBL" id="KAK3758567.1"/>
    </source>
</evidence>
<organism evidence="12 13">
    <name type="scientific">Elysia crispata</name>
    <name type="common">lettuce slug</name>
    <dbReference type="NCBI Taxonomy" id="231223"/>
    <lineage>
        <taxon>Eukaryota</taxon>
        <taxon>Metazoa</taxon>
        <taxon>Spiralia</taxon>
        <taxon>Lophotrochozoa</taxon>
        <taxon>Mollusca</taxon>
        <taxon>Gastropoda</taxon>
        <taxon>Heterobranchia</taxon>
        <taxon>Euthyneura</taxon>
        <taxon>Panpulmonata</taxon>
        <taxon>Sacoglossa</taxon>
        <taxon>Placobranchoidea</taxon>
        <taxon>Plakobranchidae</taxon>
        <taxon>Elysia</taxon>
    </lineage>
</organism>
<keyword evidence="5" id="KW-1133">Transmembrane helix</keyword>
<evidence type="ECO:0000256" key="4">
    <source>
        <dbReference type="ARBA" id="ARBA00022824"/>
    </source>
</evidence>
<name>A0AAE1D5Z9_9GAST</name>
<reference evidence="12" key="1">
    <citation type="journal article" date="2023" name="G3 (Bethesda)">
        <title>A reference genome for the long-term kleptoplast-retaining sea slug Elysia crispata morphotype clarki.</title>
        <authorList>
            <person name="Eastman K.E."/>
            <person name="Pendleton A.L."/>
            <person name="Shaikh M.A."/>
            <person name="Suttiyut T."/>
            <person name="Ogas R."/>
            <person name="Tomko P."/>
            <person name="Gavelis G."/>
            <person name="Widhalm J.R."/>
            <person name="Wisecaver J.H."/>
        </authorList>
    </citation>
    <scope>NUCLEOTIDE SEQUENCE</scope>
    <source>
        <strain evidence="12">ECLA1</strain>
    </source>
</reference>
<dbReference type="GO" id="GO:0008289">
    <property type="term" value="F:lipid binding"/>
    <property type="evidence" value="ECO:0007669"/>
    <property type="project" value="UniProtKB-KW"/>
</dbReference>
<feature type="region of interest" description="Disordered" evidence="9">
    <location>
        <begin position="740"/>
        <end position="780"/>
    </location>
</feature>
<feature type="domain" description="PH" evidence="10">
    <location>
        <begin position="499"/>
        <end position="663"/>
    </location>
</feature>
<feature type="compositionally biased region" description="Low complexity" evidence="9">
    <location>
        <begin position="740"/>
        <end position="749"/>
    </location>
</feature>
<feature type="region of interest" description="Disordered" evidence="9">
    <location>
        <begin position="1"/>
        <end position="122"/>
    </location>
</feature>
<evidence type="ECO:0000259" key="11">
    <source>
        <dbReference type="PROSITE" id="PS51847"/>
    </source>
</evidence>
<dbReference type="GO" id="GO:0006869">
    <property type="term" value="P:lipid transport"/>
    <property type="evidence" value="ECO:0007669"/>
    <property type="project" value="UniProtKB-KW"/>
</dbReference>
<dbReference type="CDD" id="cd00821">
    <property type="entry name" value="PH"/>
    <property type="match status" value="1"/>
</dbReference>
<feature type="compositionally biased region" description="Basic and acidic residues" evidence="9">
    <location>
        <begin position="214"/>
        <end position="230"/>
    </location>
</feature>
<dbReference type="SMART" id="SM00233">
    <property type="entry name" value="PH"/>
    <property type="match status" value="1"/>
</dbReference>
<dbReference type="CDD" id="cd21675">
    <property type="entry name" value="SMP_TEX2"/>
    <property type="match status" value="1"/>
</dbReference>